<dbReference type="KEGG" id="dha:DEHA2C17138g"/>
<dbReference type="HOGENOM" id="CLU_014024_0_0_1"/>
<dbReference type="PANTHER" id="PTHR46093">
    <property type="entry name" value="ACYL-COA-BINDING DOMAIN-CONTAINING PROTEIN 5"/>
    <property type="match status" value="1"/>
</dbReference>
<dbReference type="InterPro" id="IPR015915">
    <property type="entry name" value="Kelch-typ_b-propeller"/>
</dbReference>
<keyword evidence="2" id="KW-0677">Repeat</keyword>
<dbReference type="GeneID" id="2899987"/>
<gene>
    <name evidence="5" type="ordered locus">DEHA2C17138g</name>
</gene>
<accession>Q6BTN5</accession>
<evidence type="ECO:0000256" key="2">
    <source>
        <dbReference type="ARBA" id="ARBA00022737"/>
    </source>
</evidence>
<dbReference type="Gene3D" id="3.30.710.10">
    <property type="entry name" value="Potassium Channel Kv1.1, Chain A"/>
    <property type="match status" value="1"/>
</dbReference>
<dbReference type="OrthoDB" id="432528at2759"/>
<dbReference type="Pfam" id="PF24681">
    <property type="entry name" value="Kelch_KLHDC2_KLHL20_DRC7"/>
    <property type="match status" value="1"/>
</dbReference>
<dbReference type="EMBL" id="CR382135">
    <property type="protein sequence ID" value="CAG86516.2"/>
    <property type="molecule type" value="Genomic_DNA"/>
</dbReference>
<dbReference type="InterPro" id="IPR000210">
    <property type="entry name" value="BTB/POZ_dom"/>
</dbReference>
<dbReference type="InParanoid" id="Q6BTN5"/>
<reference evidence="5 6" key="1">
    <citation type="journal article" date="2004" name="Nature">
        <title>Genome evolution in yeasts.</title>
        <authorList>
            <consortium name="Genolevures"/>
            <person name="Dujon B."/>
            <person name="Sherman D."/>
            <person name="Fischer G."/>
            <person name="Durrens P."/>
            <person name="Casaregola S."/>
            <person name="Lafontaine I."/>
            <person name="de Montigny J."/>
            <person name="Marck C."/>
            <person name="Neuveglise C."/>
            <person name="Talla E."/>
            <person name="Goffard N."/>
            <person name="Frangeul L."/>
            <person name="Aigle M."/>
            <person name="Anthouard V."/>
            <person name="Babour A."/>
            <person name="Barbe V."/>
            <person name="Barnay S."/>
            <person name="Blanchin S."/>
            <person name="Beckerich J.M."/>
            <person name="Beyne E."/>
            <person name="Bleykasten C."/>
            <person name="Boisrame A."/>
            <person name="Boyer J."/>
            <person name="Cattolico L."/>
            <person name="Confanioleri F."/>
            <person name="de Daruvar A."/>
            <person name="Despons L."/>
            <person name="Fabre E."/>
            <person name="Fairhead C."/>
            <person name="Ferry-Dumazet H."/>
            <person name="Groppi A."/>
            <person name="Hantraye F."/>
            <person name="Hennequin C."/>
            <person name="Jauniaux N."/>
            <person name="Joyet P."/>
            <person name="Kachouri R."/>
            <person name="Kerrest A."/>
            <person name="Koszul R."/>
            <person name="Lemaire M."/>
            <person name="Lesur I."/>
            <person name="Ma L."/>
            <person name="Muller H."/>
            <person name="Nicaud J.M."/>
            <person name="Nikolski M."/>
            <person name="Oztas S."/>
            <person name="Ozier-Kalogeropoulos O."/>
            <person name="Pellenz S."/>
            <person name="Potier S."/>
            <person name="Richard G.F."/>
            <person name="Straub M.L."/>
            <person name="Suleau A."/>
            <person name="Swennene D."/>
            <person name="Tekaia F."/>
            <person name="Wesolowski-Louvel M."/>
            <person name="Westhof E."/>
            <person name="Wirth B."/>
            <person name="Zeniou-Meyer M."/>
            <person name="Zivanovic I."/>
            <person name="Bolotin-Fukuhara M."/>
            <person name="Thierry A."/>
            <person name="Bouchier C."/>
            <person name="Caudron B."/>
            <person name="Scarpelli C."/>
            <person name="Gaillardin C."/>
            <person name="Weissenbach J."/>
            <person name="Wincker P."/>
            <person name="Souciet J.L."/>
        </authorList>
    </citation>
    <scope>NUCLEOTIDE SEQUENCE [LARGE SCALE GENOMIC DNA]</scope>
    <source>
        <strain evidence="6">ATCC 36239 / CBS 767 / BCRC 21394 / JCM 1990 / NBRC 0083 / IGC 2968</strain>
    </source>
</reference>
<feature type="domain" description="BTB" evidence="4">
    <location>
        <begin position="481"/>
        <end position="553"/>
    </location>
</feature>
<dbReference type="Proteomes" id="UP000000599">
    <property type="component" value="Chromosome C"/>
</dbReference>
<evidence type="ECO:0000256" key="3">
    <source>
        <dbReference type="SAM" id="MobiDB-lite"/>
    </source>
</evidence>
<dbReference type="SUPFAM" id="SSF117281">
    <property type="entry name" value="Kelch motif"/>
    <property type="match status" value="1"/>
</dbReference>
<evidence type="ECO:0000256" key="1">
    <source>
        <dbReference type="ARBA" id="ARBA00022441"/>
    </source>
</evidence>
<feature type="compositionally biased region" description="Acidic residues" evidence="3">
    <location>
        <begin position="389"/>
        <end position="400"/>
    </location>
</feature>
<keyword evidence="1" id="KW-0880">Kelch repeat</keyword>
<feature type="compositionally biased region" description="Polar residues" evidence="3">
    <location>
        <begin position="706"/>
        <end position="721"/>
    </location>
</feature>
<organism evidence="5 6">
    <name type="scientific">Debaryomyces hansenii (strain ATCC 36239 / CBS 767 / BCRC 21394 / JCM 1990 / NBRC 0083 / IGC 2968)</name>
    <name type="common">Yeast</name>
    <name type="synonym">Torulaspora hansenii</name>
    <dbReference type="NCBI Taxonomy" id="284592"/>
    <lineage>
        <taxon>Eukaryota</taxon>
        <taxon>Fungi</taxon>
        <taxon>Dikarya</taxon>
        <taxon>Ascomycota</taxon>
        <taxon>Saccharomycotina</taxon>
        <taxon>Pichiomycetes</taxon>
        <taxon>Debaryomycetaceae</taxon>
        <taxon>Debaryomyces</taxon>
    </lineage>
</organism>
<dbReference type="OMA" id="HMSEVLC"/>
<feature type="compositionally biased region" description="Polar residues" evidence="3">
    <location>
        <begin position="729"/>
        <end position="740"/>
    </location>
</feature>
<feature type="region of interest" description="Disordered" evidence="3">
    <location>
        <begin position="370"/>
        <end position="409"/>
    </location>
</feature>
<dbReference type="STRING" id="284592.Q6BTN5"/>
<dbReference type="InterPro" id="IPR011333">
    <property type="entry name" value="SKP1/BTB/POZ_sf"/>
</dbReference>
<feature type="region of interest" description="Disordered" evidence="3">
    <location>
        <begin position="691"/>
        <end position="741"/>
    </location>
</feature>
<evidence type="ECO:0000313" key="6">
    <source>
        <dbReference type="Proteomes" id="UP000000599"/>
    </source>
</evidence>
<proteinExistence type="predicted"/>
<evidence type="ECO:0000259" key="4">
    <source>
        <dbReference type="PROSITE" id="PS50097"/>
    </source>
</evidence>
<dbReference type="AlphaFoldDB" id="Q6BTN5"/>
<feature type="compositionally biased region" description="Basic and acidic residues" evidence="3">
    <location>
        <begin position="691"/>
        <end position="701"/>
    </location>
</feature>
<dbReference type="PANTHER" id="PTHR46093:SF18">
    <property type="entry name" value="FIBRONECTIN TYPE-III DOMAIN-CONTAINING PROTEIN"/>
    <property type="match status" value="1"/>
</dbReference>
<dbReference type="Gene3D" id="2.120.10.80">
    <property type="entry name" value="Kelch-type beta propeller"/>
    <property type="match status" value="1"/>
</dbReference>
<dbReference type="SUPFAM" id="SSF54695">
    <property type="entry name" value="POZ domain"/>
    <property type="match status" value="1"/>
</dbReference>
<dbReference type="PROSITE" id="PS50097">
    <property type="entry name" value="BTB"/>
    <property type="match status" value="1"/>
</dbReference>
<keyword evidence="6" id="KW-1185">Reference proteome</keyword>
<protein>
    <submittedName>
        <fullName evidence="5">DEHA2C17138p</fullName>
    </submittedName>
</protein>
<name>Q6BTN5_DEBHA</name>
<evidence type="ECO:0000313" key="5">
    <source>
        <dbReference type="EMBL" id="CAG86516.2"/>
    </source>
</evidence>
<dbReference type="RefSeq" id="XP_458434.2">
    <property type="nucleotide sequence ID" value="XM_458434.1"/>
</dbReference>
<dbReference type="eggNOG" id="KOG0379">
    <property type="taxonomic scope" value="Eukaryota"/>
</dbReference>
<dbReference type="VEuPathDB" id="FungiDB:DEHA2C17138g"/>
<sequence length="760" mass="86605">MSQIWHNHRTIAPPKRPDVLTIYEIDGNIPLHNTRATIVPCLDTDYIFLFGGFDELDNLDSNVYLLNMVTESWEIDDKHMGLYREGHSAVYIGQGNVLVFGGIPDEIPYSMQNISGTTDSTVRKDSLMMIYNVHDKKWIGPPGFALNNAPSSRYRHACCLSPDCSKVYISGGMVDSTPLDDLYCYDLVSGVWTGPIKFVSRFDHCIKVYEDKIFSFGGLDKDMNHVVDCMTYISLRDQSIGEVSLLSKPVFNEYHEETNDLKLINEYPYTQSECSKYERTYVSSSSFPTTEIEICLPSADSYRDYNVSYYDLADFQHIPLINRENIELILGSKNENLGTYLWKHAFVTGSDSLFLLGSVVESFVSHEGSENILDEENNDADVMGSLSERDDDESVQEQDNENNHDHDYDQVQDDVTRLRLLEIKLSDLGIPKPEKNLPSMSDDFLNLLVNEEFTDFEIVTFRDETIMEEYNNFPDKYIDVIDKSMTSQAIFDDVLRSIKVHKSILLARWKHFRRLIDSGMNEAISNKMFIPEPYSWVRGLVFYLYTDKIDLREFEFPLGTLVDCSGVLILSNLYEIPQLRIKLLSSLYKKLSNFVIEEESKDLDNVLGTILKIWTNGLISNEGLLVVKIVEIIRNSWLIFIKSKPFMNLPKSLIIKLCQDCADIFPNQNTITNSNMQSIDTLSHALSKDKESDDSIDKLDPDSGFGTPTSGTTRELHSNSPFLKAANELSPSKTPQNANDVTAFPKLQFLSNVLNDKLED</sequence>